<dbReference type="Pfam" id="PF03466">
    <property type="entry name" value="LysR_substrate"/>
    <property type="match status" value="1"/>
</dbReference>
<dbReference type="InterPro" id="IPR050389">
    <property type="entry name" value="LysR-type_TF"/>
</dbReference>
<dbReference type="EMBL" id="CP073344">
    <property type="protein sequence ID" value="UTW04032.1"/>
    <property type="molecule type" value="Genomic_DNA"/>
</dbReference>
<sequence length="302" mass="34714">MRFHHLDLNLLVALDAMLTEKNVTRAADKLNVSQSAASGLLARLREYFDDELLVKTGRKMIATPLAISLEEPLKRVLLDIQTNIVSNKEFNPETSTRHFRVMASDYVTSVFLAPFFNHIQPLAPNMTFDIIPNNNQYEELLSRGDIDFLIQPDVYMTANHPKQLLFEDHYVCVVWENNPWVGNEMSYDLYLSLGHIVINLGENRAPSFEEDYARKFGNARLIEVSTSNFNTLPHLLNGTNRVAIMHYRLARIYADTMPLKILDVPGKIPNLKEYIQWNKILDSDPAHQWLRMQSVALLMDAK</sequence>
<reference evidence="6" key="1">
    <citation type="submission" date="2021-04" db="EMBL/GenBank/DDBJ databases">
        <title>Oceanospirillales bacteria with DddD are important DMSP degraders in coastal seawater.</title>
        <authorList>
            <person name="Liu J."/>
        </authorList>
    </citation>
    <scope>NUCLEOTIDE SEQUENCE</scope>
    <source>
        <strain evidence="6">GY6</strain>
    </source>
</reference>
<evidence type="ECO:0000259" key="5">
    <source>
        <dbReference type="PROSITE" id="PS50931"/>
    </source>
</evidence>
<keyword evidence="2" id="KW-0805">Transcription regulation</keyword>
<evidence type="ECO:0000256" key="2">
    <source>
        <dbReference type="ARBA" id="ARBA00023015"/>
    </source>
</evidence>
<dbReference type="SUPFAM" id="SSF53850">
    <property type="entry name" value="Periplasmic binding protein-like II"/>
    <property type="match status" value="1"/>
</dbReference>
<gene>
    <name evidence="6" type="ORF">KDX31_03160</name>
</gene>
<feature type="domain" description="HTH lysR-type" evidence="5">
    <location>
        <begin position="6"/>
        <end position="63"/>
    </location>
</feature>
<dbReference type="PRINTS" id="PR00039">
    <property type="entry name" value="HTHLYSR"/>
</dbReference>
<dbReference type="Gene3D" id="3.40.190.10">
    <property type="entry name" value="Periplasmic binding protein-like II"/>
    <property type="match status" value="2"/>
</dbReference>
<dbReference type="InterPro" id="IPR036390">
    <property type="entry name" value="WH_DNA-bd_sf"/>
</dbReference>
<dbReference type="Gene3D" id="1.10.10.10">
    <property type="entry name" value="Winged helix-like DNA-binding domain superfamily/Winged helix DNA-binding domain"/>
    <property type="match status" value="1"/>
</dbReference>
<proteinExistence type="inferred from homology"/>
<keyword evidence="7" id="KW-1185">Reference proteome</keyword>
<dbReference type="Pfam" id="PF00126">
    <property type="entry name" value="HTH_1"/>
    <property type="match status" value="1"/>
</dbReference>
<keyword evidence="4" id="KW-0804">Transcription</keyword>
<protein>
    <submittedName>
        <fullName evidence="6">LysR family transcriptional regulator</fullName>
    </submittedName>
</protein>
<dbReference type="PANTHER" id="PTHR30118:SF6">
    <property type="entry name" value="HTH-TYPE TRANSCRIPTIONAL REGULATOR LEUO"/>
    <property type="match status" value="1"/>
</dbReference>
<dbReference type="InterPro" id="IPR037416">
    <property type="entry name" value="NodD_PBP2"/>
</dbReference>
<dbReference type="PANTHER" id="PTHR30118">
    <property type="entry name" value="HTH-TYPE TRANSCRIPTIONAL REGULATOR LEUO-RELATED"/>
    <property type="match status" value="1"/>
</dbReference>
<evidence type="ECO:0000256" key="3">
    <source>
        <dbReference type="ARBA" id="ARBA00023125"/>
    </source>
</evidence>
<name>A0ABY5GVL6_9GAMM</name>
<evidence type="ECO:0000256" key="4">
    <source>
        <dbReference type="ARBA" id="ARBA00023163"/>
    </source>
</evidence>
<dbReference type="Proteomes" id="UP001059950">
    <property type="component" value="Chromosome"/>
</dbReference>
<dbReference type="CDD" id="cd08462">
    <property type="entry name" value="PBP2_NodD"/>
    <property type="match status" value="1"/>
</dbReference>
<dbReference type="InterPro" id="IPR036388">
    <property type="entry name" value="WH-like_DNA-bd_sf"/>
</dbReference>
<dbReference type="PROSITE" id="PS50931">
    <property type="entry name" value="HTH_LYSR"/>
    <property type="match status" value="1"/>
</dbReference>
<accession>A0ABY5GVL6</accession>
<dbReference type="SUPFAM" id="SSF46785">
    <property type="entry name" value="Winged helix' DNA-binding domain"/>
    <property type="match status" value="1"/>
</dbReference>
<comment type="similarity">
    <text evidence="1">Belongs to the LysR transcriptional regulatory family.</text>
</comment>
<evidence type="ECO:0000313" key="6">
    <source>
        <dbReference type="EMBL" id="UTW04032.1"/>
    </source>
</evidence>
<evidence type="ECO:0000256" key="1">
    <source>
        <dbReference type="ARBA" id="ARBA00009437"/>
    </source>
</evidence>
<keyword evidence="3" id="KW-0238">DNA-binding</keyword>
<dbReference type="InterPro" id="IPR005119">
    <property type="entry name" value="LysR_subst-bd"/>
</dbReference>
<evidence type="ECO:0000313" key="7">
    <source>
        <dbReference type="Proteomes" id="UP001059950"/>
    </source>
</evidence>
<dbReference type="InterPro" id="IPR000847">
    <property type="entry name" value="LysR_HTH_N"/>
</dbReference>
<organism evidence="6 7">
    <name type="scientific">Amphritea atlantica</name>
    <dbReference type="NCBI Taxonomy" id="355243"/>
    <lineage>
        <taxon>Bacteria</taxon>
        <taxon>Pseudomonadati</taxon>
        <taxon>Pseudomonadota</taxon>
        <taxon>Gammaproteobacteria</taxon>
        <taxon>Oceanospirillales</taxon>
        <taxon>Oceanospirillaceae</taxon>
        <taxon>Amphritea</taxon>
    </lineage>
</organism>